<dbReference type="Gene3D" id="1.10.10.1830">
    <property type="entry name" value="Non-ribosomal peptide synthase, adenylation domain"/>
    <property type="match status" value="1"/>
</dbReference>
<dbReference type="PROSITE" id="PS00455">
    <property type="entry name" value="AMP_BINDING"/>
    <property type="match status" value="1"/>
</dbReference>
<reference evidence="6 7" key="1">
    <citation type="submission" date="2017-03" db="EMBL/GenBank/DDBJ databases">
        <title>Comparative genomics of the toxic Baltic Sea cyanobacteria Nodularia spumigena UHCC 0039 and its response on varying salinity.</title>
        <authorList>
            <person name="Teikari J.E."/>
        </authorList>
    </citation>
    <scope>NUCLEOTIDE SEQUENCE [LARGE SCALE GENOMIC DNA]</scope>
    <source>
        <strain evidence="6 7">UHCC 0039</strain>
    </source>
</reference>
<dbReference type="Gene3D" id="3.40.50.980">
    <property type="match status" value="2"/>
</dbReference>
<keyword evidence="4" id="KW-0597">Phosphoprotein</keyword>
<protein>
    <submittedName>
        <fullName evidence="6">Linear gramicidin synthase subunit B</fullName>
    </submittedName>
</protein>
<evidence type="ECO:0000259" key="5">
    <source>
        <dbReference type="PROSITE" id="PS50075"/>
    </source>
</evidence>
<dbReference type="InterPro" id="IPR044894">
    <property type="entry name" value="TubC_N_sf"/>
</dbReference>
<dbReference type="CDD" id="cd19531">
    <property type="entry name" value="LCL_NRPS-like"/>
    <property type="match status" value="1"/>
</dbReference>
<dbReference type="GO" id="GO:0043041">
    <property type="term" value="P:amino acid activation for nonribosomal peptide biosynthetic process"/>
    <property type="evidence" value="ECO:0007669"/>
    <property type="project" value="TreeGrafter"/>
</dbReference>
<dbReference type="Gene3D" id="3.30.559.10">
    <property type="entry name" value="Chloramphenicol acetyltransferase-like domain"/>
    <property type="match status" value="1"/>
</dbReference>
<dbReference type="Gene3D" id="2.30.38.10">
    <property type="entry name" value="Luciferase, Domain 3"/>
    <property type="match status" value="1"/>
</dbReference>
<evidence type="ECO:0000313" key="6">
    <source>
        <dbReference type="EMBL" id="AVZ29690.1"/>
    </source>
</evidence>
<proteinExistence type="inferred from homology"/>
<dbReference type="InterPro" id="IPR020845">
    <property type="entry name" value="AMP-binding_CS"/>
</dbReference>
<dbReference type="GO" id="GO:0008610">
    <property type="term" value="P:lipid biosynthetic process"/>
    <property type="evidence" value="ECO:0007669"/>
    <property type="project" value="UniProtKB-ARBA"/>
</dbReference>
<dbReference type="Gene3D" id="3.30.300.30">
    <property type="match status" value="1"/>
</dbReference>
<keyword evidence="3" id="KW-0596">Phosphopantetheine</keyword>
<dbReference type="InterPro" id="IPR036736">
    <property type="entry name" value="ACP-like_sf"/>
</dbReference>
<dbReference type="InterPro" id="IPR000873">
    <property type="entry name" value="AMP-dep_synth/lig_dom"/>
</dbReference>
<dbReference type="Pfam" id="PF00550">
    <property type="entry name" value="PP-binding"/>
    <property type="match status" value="1"/>
</dbReference>
<dbReference type="AlphaFoldDB" id="A0A2S0Q5Y0"/>
<dbReference type="InterPro" id="IPR009081">
    <property type="entry name" value="PP-bd_ACP"/>
</dbReference>
<dbReference type="InterPro" id="IPR045851">
    <property type="entry name" value="AMP-bd_C_sf"/>
</dbReference>
<dbReference type="GO" id="GO:0044550">
    <property type="term" value="P:secondary metabolite biosynthetic process"/>
    <property type="evidence" value="ECO:0007669"/>
    <property type="project" value="UniProtKB-ARBA"/>
</dbReference>
<sequence length="1184" mass="132569">MKTIEKFLAHLYSLDVKLWIEDANLRCSVPEDVLTDELGVELRSRKSEIINFLRQAKSSAINYSQAILPAERHENLPLSFAQQRLWFLEQLQLGNATYNLPTAVRLKGNLDVRVLERSLNEIIQRHEVLRTQFKTVNGNPVLQIQSNVTLPLIVVDLQAFNPLEQDEEVRQLALKAAQTPFDLATDVLLRVKILRLAKDENVVLFTMHHIISDGWSMEILIKELATLYNAFSTNQPSPLPELAIQYVDFAVWQRQWLQGEVLDTQLDYWRQQLGGILPVLQLPTDYPRGRVQTFRGAIESFSLSPQLSQDIIKIAKIAGVTPFITLLTAYKILLHRYTGQTDILVGTPVANRHRREIEGLIGFFVNTLVLRTNLTDNPSFQDLLQQLKNTTWQAYDHQDIPFEKLVEVLQPERDLSFNPLFQVKFRLENAPTEKLALPGLTLTPLNRTEASAKLDLSLDMYETSAGFVGAFEYNRDLFAPETISRMVGHFQTLLTAIVDNPEKRISELPLLTESERQKILIDWNQTQVEFPSHLTFQDLFAAQVEKTPDAVAVVYTPPQPSPDKEEGVVVESLTYRELNQKSNQVAHYLQKKGVKPEIIVGLCVERSPLMIIALLGILKAGGAYLPLDPNYPPERLGYMLADSQVPILLTETSLKPALSTPPNYEIIYLDTDWEIISQCSTENPKSEVTPENLAYLIYTSGSTGKPKGVLIPHIGLTNLTKHKIEICDVHPGDCVLQFFSLSFDASIPEIIMALGSGAKLCLAKSESLLPGETLLQLLQNNAVTHITITPSALSLIPSADLPHLRMILVGGEAPSPELIAKWSEERRFINAYGPTEVTVNASMVLCGNGHPLLPTIRPSANKQLYILDNYLQPVPIGVIGELYISGIGLARGYLNRPDLTAERFITNPFNHFNNQSSPPPRLRGGARGGVLLVGEESRLYKTGDLACYLADGRIKLLGRIDNQVKIRGFRIEPQEVETVLCQHPAVRAGVVIVREDQPGEKRLVAYVVANEIDSLKEVLKSSLNEEISFLPSPTPSDLRRFMREKLPEYLVPAAFVVLTDLPLTPNGKIDIHSLPAPEEILSTSEFIAPRTEIEAQLANIYTQILNLEKVSIHDDFFELGGHSLIATQLISQALQVFQVELTVMDLFDAPTVAGMAERILQRQLTAEVTVISDTGDDEREEFEI</sequence>
<dbReference type="RefSeq" id="WP_107805853.1">
    <property type="nucleotide sequence ID" value="NZ_CAWNZE010000001.1"/>
</dbReference>
<dbReference type="PANTHER" id="PTHR45527">
    <property type="entry name" value="NONRIBOSOMAL PEPTIDE SYNTHETASE"/>
    <property type="match status" value="1"/>
</dbReference>
<dbReference type="GO" id="GO:0005829">
    <property type="term" value="C:cytosol"/>
    <property type="evidence" value="ECO:0007669"/>
    <property type="project" value="TreeGrafter"/>
</dbReference>
<dbReference type="Pfam" id="PF00668">
    <property type="entry name" value="Condensation"/>
    <property type="match status" value="1"/>
</dbReference>
<dbReference type="FunFam" id="3.30.559.10:FF:000012">
    <property type="entry name" value="Non-ribosomal peptide synthetase"/>
    <property type="match status" value="1"/>
</dbReference>
<dbReference type="FunFam" id="3.40.50.12780:FF:000012">
    <property type="entry name" value="Non-ribosomal peptide synthetase"/>
    <property type="match status" value="1"/>
</dbReference>
<dbReference type="PROSITE" id="PS50075">
    <property type="entry name" value="CARRIER"/>
    <property type="match status" value="1"/>
</dbReference>
<dbReference type="Gene3D" id="3.30.559.30">
    <property type="entry name" value="Nonribosomal peptide synthetase, condensation domain"/>
    <property type="match status" value="1"/>
</dbReference>
<dbReference type="SUPFAM" id="SSF52777">
    <property type="entry name" value="CoA-dependent acyltransferases"/>
    <property type="match status" value="2"/>
</dbReference>
<feature type="domain" description="Carrier" evidence="5">
    <location>
        <begin position="1088"/>
        <end position="1163"/>
    </location>
</feature>
<dbReference type="InterPro" id="IPR020806">
    <property type="entry name" value="PKS_PP-bd"/>
</dbReference>
<dbReference type="SUPFAM" id="SSF56801">
    <property type="entry name" value="Acetyl-CoA synthetase-like"/>
    <property type="match status" value="1"/>
</dbReference>
<comment type="similarity">
    <text evidence="2">Belongs to the ATP-dependent AMP-binding enzyme family.</text>
</comment>
<dbReference type="InterPro" id="IPR025110">
    <property type="entry name" value="AMP-bd_C"/>
</dbReference>
<evidence type="ECO:0000313" key="7">
    <source>
        <dbReference type="Proteomes" id="UP000244056"/>
    </source>
</evidence>
<dbReference type="NCBIfam" id="TIGR01733">
    <property type="entry name" value="AA-adenyl-dom"/>
    <property type="match status" value="1"/>
</dbReference>
<dbReference type="InterPro" id="IPR006162">
    <property type="entry name" value="Ppantetheine_attach_site"/>
</dbReference>
<dbReference type="Pfam" id="PF00501">
    <property type="entry name" value="AMP-binding"/>
    <property type="match status" value="1"/>
</dbReference>
<organism evidence="6 7">
    <name type="scientific">Nodularia spumigena UHCC 0039</name>
    <dbReference type="NCBI Taxonomy" id="1914872"/>
    <lineage>
        <taxon>Bacteria</taxon>
        <taxon>Bacillati</taxon>
        <taxon>Cyanobacteriota</taxon>
        <taxon>Cyanophyceae</taxon>
        <taxon>Nostocales</taxon>
        <taxon>Nodulariaceae</taxon>
        <taxon>Nodularia</taxon>
    </lineage>
</organism>
<evidence type="ECO:0000256" key="4">
    <source>
        <dbReference type="ARBA" id="ARBA00022553"/>
    </source>
</evidence>
<dbReference type="GeneID" id="78015898"/>
<comment type="cofactor">
    <cofactor evidence="1">
        <name>pantetheine 4'-phosphate</name>
        <dbReference type="ChEBI" id="CHEBI:47942"/>
    </cofactor>
</comment>
<dbReference type="InterPro" id="IPR010071">
    <property type="entry name" value="AA_adenyl_dom"/>
</dbReference>
<dbReference type="GO" id="GO:0031177">
    <property type="term" value="F:phosphopantetheine binding"/>
    <property type="evidence" value="ECO:0007669"/>
    <property type="project" value="InterPro"/>
</dbReference>
<evidence type="ECO:0000256" key="3">
    <source>
        <dbReference type="ARBA" id="ARBA00022450"/>
    </source>
</evidence>
<dbReference type="InterPro" id="IPR001242">
    <property type="entry name" value="Condensation_dom"/>
</dbReference>
<dbReference type="FunFam" id="3.30.300.30:FF:000010">
    <property type="entry name" value="Enterobactin synthetase component F"/>
    <property type="match status" value="1"/>
</dbReference>
<dbReference type="FunFam" id="3.40.50.980:FF:000001">
    <property type="entry name" value="Non-ribosomal peptide synthetase"/>
    <property type="match status" value="1"/>
</dbReference>
<dbReference type="SUPFAM" id="SSF47336">
    <property type="entry name" value="ACP-like"/>
    <property type="match status" value="1"/>
</dbReference>
<dbReference type="Pfam" id="PF18563">
    <property type="entry name" value="TubC_N"/>
    <property type="match status" value="1"/>
</dbReference>
<dbReference type="FunFam" id="1.10.1200.10:FF:000005">
    <property type="entry name" value="Nonribosomal peptide synthetase 1"/>
    <property type="match status" value="1"/>
</dbReference>
<dbReference type="KEGG" id="nsp:BMF81_00500"/>
<name>A0A2S0Q5Y0_NODSP</name>
<accession>A0A2S0Q5Y0</accession>
<dbReference type="PROSITE" id="PS00012">
    <property type="entry name" value="PHOSPHOPANTETHEINE"/>
    <property type="match status" value="1"/>
</dbReference>
<dbReference type="InterPro" id="IPR041464">
    <property type="entry name" value="TubC_N"/>
</dbReference>
<dbReference type="Proteomes" id="UP000244056">
    <property type="component" value="Chromosome"/>
</dbReference>
<dbReference type="Pfam" id="PF13193">
    <property type="entry name" value="AMP-binding_C"/>
    <property type="match status" value="1"/>
</dbReference>
<dbReference type="Gene3D" id="1.10.1200.10">
    <property type="entry name" value="ACP-like"/>
    <property type="match status" value="1"/>
</dbReference>
<dbReference type="CDD" id="cd17652">
    <property type="entry name" value="A_NRPS_CmdD_like"/>
    <property type="match status" value="1"/>
</dbReference>
<evidence type="ECO:0000256" key="2">
    <source>
        <dbReference type="ARBA" id="ARBA00006432"/>
    </source>
</evidence>
<gene>
    <name evidence="6" type="primary">lgrB</name>
    <name evidence="6" type="ORF">BMF81_00500</name>
</gene>
<evidence type="ECO:0000256" key="1">
    <source>
        <dbReference type="ARBA" id="ARBA00001957"/>
    </source>
</evidence>
<dbReference type="EMBL" id="CP020114">
    <property type="protein sequence ID" value="AVZ29690.1"/>
    <property type="molecule type" value="Genomic_DNA"/>
</dbReference>
<dbReference type="SMART" id="SM00823">
    <property type="entry name" value="PKS_PP"/>
    <property type="match status" value="1"/>
</dbReference>
<dbReference type="PANTHER" id="PTHR45527:SF14">
    <property type="entry name" value="PLIPASTATIN SYNTHASE SUBUNIT B"/>
    <property type="match status" value="1"/>
</dbReference>
<dbReference type="InterPro" id="IPR023213">
    <property type="entry name" value="CAT-like_dom_sf"/>
</dbReference>
<dbReference type="GO" id="GO:0003824">
    <property type="term" value="F:catalytic activity"/>
    <property type="evidence" value="ECO:0007669"/>
    <property type="project" value="InterPro"/>
</dbReference>